<organism evidence="1 2">
    <name type="scientific">Empedobacter brevis NBRC 14943 = ATCC 43319</name>
    <dbReference type="NCBI Taxonomy" id="1218108"/>
    <lineage>
        <taxon>Bacteria</taxon>
        <taxon>Pseudomonadati</taxon>
        <taxon>Bacteroidota</taxon>
        <taxon>Flavobacteriia</taxon>
        <taxon>Flavobacteriales</taxon>
        <taxon>Weeksellaceae</taxon>
        <taxon>Empedobacter</taxon>
    </lineage>
</organism>
<protein>
    <recommendedName>
        <fullName evidence="3">Phosphoribosylpyrophosphate synthetase</fullName>
    </recommendedName>
</protein>
<sequence>MIINQLKLLFMFEKRQFNYETSSVALKELAEKGYQEDFNLLESDLIDHPHDFRIIYIYRYEGNSNPEDESSVYGIEKISTGEKGVLVAGNLGFVQTNLASILIQLEIEGRQTILKN</sequence>
<dbReference type="Proteomes" id="UP000321245">
    <property type="component" value="Unassembled WGS sequence"/>
</dbReference>
<name>A0A511NHX7_9FLAO</name>
<evidence type="ECO:0000313" key="1">
    <source>
        <dbReference type="EMBL" id="GEM52413.1"/>
    </source>
</evidence>
<accession>A0A511NHX7</accession>
<dbReference type="STRING" id="1218108.GCA_000382425_01711"/>
<gene>
    <name evidence="1" type="ORF">EB1_22030</name>
</gene>
<reference evidence="1 2" key="1">
    <citation type="submission" date="2019-07" db="EMBL/GenBank/DDBJ databases">
        <title>Whole genome shotgun sequence of Empedobacter brevis NBRC 14943.</title>
        <authorList>
            <person name="Hosoyama A."/>
            <person name="Uohara A."/>
            <person name="Ohji S."/>
            <person name="Ichikawa N."/>
        </authorList>
    </citation>
    <scope>NUCLEOTIDE SEQUENCE [LARGE SCALE GENOMIC DNA]</scope>
    <source>
        <strain evidence="1 2">NBRC 14943</strain>
    </source>
</reference>
<keyword evidence="2" id="KW-1185">Reference proteome</keyword>
<dbReference type="AlphaFoldDB" id="A0A511NHX7"/>
<dbReference type="EMBL" id="BJXC01000015">
    <property type="protein sequence ID" value="GEM52413.1"/>
    <property type="molecule type" value="Genomic_DNA"/>
</dbReference>
<comment type="caution">
    <text evidence="1">The sequence shown here is derived from an EMBL/GenBank/DDBJ whole genome shotgun (WGS) entry which is preliminary data.</text>
</comment>
<evidence type="ECO:0000313" key="2">
    <source>
        <dbReference type="Proteomes" id="UP000321245"/>
    </source>
</evidence>
<proteinExistence type="predicted"/>
<evidence type="ECO:0008006" key="3">
    <source>
        <dbReference type="Google" id="ProtNLM"/>
    </source>
</evidence>